<feature type="compositionally biased region" description="Polar residues" evidence="1">
    <location>
        <begin position="170"/>
        <end position="180"/>
    </location>
</feature>
<comment type="caution">
    <text evidence="2">The sequence shown here is derived from an EMBL/GenBank/DDBJ whole genome shotgun (WGS) entry which is preliminary data.</text>
</comment>
<evidence type="ECO:0000313" key="3">
    <source>
        <dbReference type="Proteomes" id="UP001597108"/>
    </source>
</evidence>
<dbReference type="InterPro" id="IPR029060">
    <property type="entry name" value="PIN-like_dom_sf"/>
</dbReference>
<dbReference type="Proteomes" id="UP001597108">
    <property type="component" value="Unassembled WGS sequence"/>
</dbReference>
<dbReference type="SUPFAM" id="SSF88723">
    <property type="entry name" value="PIN domain-like"/>
    <property type="match status" value="1"/>
</dbReference>
<proteinExistence type="predicted"/>
<organism evidence="2 3">
    <name type="scientific">Tropicimonas aquimaris</name>
    <dbReference type="NCBI Taxonomy" id="914152"/>
    <lineage>
        <taxon>Bacteria</taxon>
        <taxon>Pseudomonadati</taxon>
        <taxon>Pseudomonadota</taxon>
        <taxon>Alphaproteobacteria</taxon>
        <taxon>Rhodobacterales</taxon>
        <taxon>Roseobacteraceae</taxon>
        <taxon>Tropicimonas</taxon>
    </lineage>
</organism>
<feature type="region of interest" description="Disordered" evidence="1">
    <location>
        <begin position="159"/>
        <end position="180"/>
    </location>
</feature>
<dbReference type="EMBL" id="JBHTJT010000008">
    <property type="protein sequence ID" value="MFD0979967.1"/>
    <property type="molecule type" value="Genomic_DNA"/>
</dbReference>
<dbReference type="RefSeq" id="WP_386074289.1">
    <property type="nucleotide sequence ID" value="NZ_JBHTJT010000008.1"/>
</dbReference>
<sequence length="180" mass="19462">MVVFDSSILLLVLDPNAKAPIDLATGSAVEKAAERIEYLIENLATDKEKIIIPTPVLSEVLVHAGDALQPYLDTLNGQSVFRIAPFDQKAAIEAALAMSDAIRRGGHRVDAASPDATKTKIKFDRQIVAIAKAEGAHSVYSDDDDVHNYATRSGMKAYRTADLDLPPEDPQQSFDLESGD</sequence>
<protein>
    <submittedName>
        <fullName evidence="2">Type II toxin-antitoxin system VapC family toxin</fullName>
    </submittedName>
</protein>
<gene>
    <name evidence="2" type="ORF">ACFQ2S_09910</name>
</gene>
<evidence type="ECO:0000313" key="2">
    <source>
        <dbReference type="EMBL" id="MFD0979967.1"/>
    </source>
</evidence>
<reference evidence="3" key="1">
    <citation type="journal article" date="2019" name="Int. J. Syst. Evol. Microbiol.">
        <title>The Global Catalogue of Microorganisms (GCM) 10K type strain sequencing project: providing services to taxonomists for standard genome sequencing and annotation.</title>
        <authorList>
            <consortium name="The Broad Institute Genomics Platform"/>
            <consortium name="The Broad Institute Genome Sequencing Center for Infectious Disease"/>
            <person name="Wu L."/>
            <person name="Ma J."/>
        </authorList>
    </citation>
    <scope>NUCLEOTIDE SEQUENCE [LARGE SCALE GENOMIC DNA]</scope>
    <source>
        <strain evidence="3">CCUG 60524</strain>
    </source>
</reference>
<keyword evidence="3" id="KW-1185">Reference proteome</keyword>
<dbReference type="Gene3D" id="3.40.50.1010">
    <property type="entry name" value="5'-nuclease"/>
    <property type="match status" value="1"/>
</dbReference>
<evidence type="ECO:0000256" key="1">
    <source>
        <dbReference type="SAM" id="MobiDB-lite"/>
    </source>
</evidence>
<name>A0ABW3IQS7_9RHOB</name>
<accession>A0ABW3IQS7</accession>